<dbReference type="EMBL" id="JBBWWR010000015">
    <property type="protein sequence ID" value="KAK8950232.1"/>
    <property type="molecule type" value="Genomic_DNA"/>
</dbReference>
<evidence type="ECO:0000313" key="5">
    <source>
        <dbReference type="Proteomes" id="UP001412067"/>
    </source>
</evidence>
<keyword evidence="1 3" id="KW-0396">Initiation factor</keyword>
<comment type="function">
    <text evidence="3">Binds to the 60S ribosomal subunit and prevents its association with the 40S ribosomal subunit to form the 80S initiation complex in the cytoplasm. May also be involved in ribosome biogenesis.</text>
</comment>
<evidence type="ECO:0000313" key="4">
    <source>
        <dbReference type="EMBL" id="KAK8950232.1"/>
    </source>
</evidence>
<dbReference type="Pfam" id="PF01912">
    <property type="entry name" value="eIF-6"/>
    <property type="match status" value="1"/>
</dbReference>
<keyword evidence="2 3" id="KW-0648">Protein biosynthesis</keyword>
<dbReference type="NCBIfam" id="TIGR00323">
    <property type="entry name" value="eIF-6"/>
    <property type="match status" value="1"/>
</dbReference>
<dbReference type="PIRSF" id="PIRSF006413">
    <property type="entry name" value="IF-6"/>
    <property type="match status" value="1"/>
</dbReference>
<reference evidence="4 5" key="1">
    <citation type="journal article" date="2022" name="Nat. Plants">
        <title>Genomes of leafy and leafless Platanthera orchids illuminate the evolution of mycoheterotrophy.</title>
        <authorList>
            <person name="Li M.H."/>
            <person name="Liu K.W."/>
            <person name="Li Z."/>
            <person name="Lu H.C."/>
            <person name="Ye Q.L."/>
            <person name="Zhang D."/>
            <person name="Wang J.Y."/>
            <person name="Li Y.F."/>
            <person name="Zhong Z.M."/>
            <person name="Liu X."/>
            <person name="Yu X."/>
            <person name="Liu D.K."/>
            <person name="Tu X.D."/>
            <person name="Liu B."/>
            <person name="Hao Y."/>
            <person name="Liao X.Y."/>
            <person name="Jiang Y.T."/>
            <person name="Sun W.H."/>
            <person name="Chen J."/>
            <person name="Chen Y.Q."/>
            <person name="Ai Y."/>
            <person name="Zhai J.W."/>
            <person name="Wu S.S."/>
            <person name="Zhou Z."/>
            <person name="Hsiao Y.Y."/>
            <person name="Wu W.L."/>
            <person name="Chen Y.Y."/>
            <person name="Lin Y.F."/>
            <person name="Hsu J.L."/>
            <person name="Li C.Y."/>
            <person name="Wang Z.W."/>
            <person name="Zhao X."/>
            <person name="Zhong W.Y."/>
            <person name="Ma X.K."/>
            <person name="Ma L."/>
            <person name="Huang J."/>
            <person name="Chen G.Z."/>
            <person name="Huang M.Z."/>
            <person name="Huang L."/>
            <person name="Peng D.H."/>
            <person name="Luo Y.B."/>
            <person name="Zou S.Q."/>
            <person name="Chen S.P."/>
            <person name="Lan S."/>
            <person name="Tsai W.C."/>
            <person name="Van de Peer Y."/>
            <person name="Liu Z.J."/>
        </authorList>
    </citation>
    <scope>NUCLEOTIDE SEQUENCE [LARGE SCALE GENOMIC DNA]</scope>
    <source>
        <strain evidence="4">Lor288</strain>
    </source>
</reference>
<name>A0ABR2LVG4_9ASPA</name>
<dbReference type="SUPFAM" id="SSF55909">
    <property type="entry name" value="Pentein"/>
    <property type="match status" value="1"/>
</dbReference>
<evidence type="ECO:0000256" key="1">
    <source>
        <dbReference type="ARBA" id="ARBA00022540"/>
    </source>
</evidence>
<keyword evidence="3" id="KW-0539">Nucleus</keyword>
<dbReference type="CDD" id="cd00527">
    <property type="entry name" value="IF6"/>
    <property type="match status" value="1"/>
</dbReference>
<comment type="similarity">
    <text evidence="3">Belongs to the eIF-6 family.</text>
</comment>
<keyword evidence="5" id="KW-1185">Reference proteome</keyword>
<evidence type="ECO:0000256" key="3">
    <source>
        <dbReference type="HAMAP-Rule" id="MF_03132"/>
    </source>
</evidence>
<proteinExistence type="inferred from homology"/>
<organism evidence="4 5">
    <name type="scientific">Platanthera guangdongensis</name>
    <dbReference type="NCBI Taxonomy" id="2320717"/>
    <lineage>
        <taxon>Eukaryota</taxon>
        <taxon>Viridiplantae</taxon>
        <taxon>Streptophyta</taxon>
        <taxon>Embryophyta</taxon>
        <taxon>Tracheophyta</taxon>
        <taxon>Spermatophyta</taxon>
        <taxon>Magnoliopsida</taxon>
        <taxon>Liliopsida</taxon>
        <taxon>Asparagales</taxon>
        <taxon>Orchidaceae</taxon>
        <taxon>Orchidoideae</taxon>
        <taxon>Orchideae</taxon>
        <taxon>Orchidinae</taxon>
        <taxon>Platanthera</taxon>
    </lineage>
</organism>
<dbReference type="PANTHER" id="PTHR10784">
    <property type="entry name" value="TRANSLATION INITIATION FACTOR 6"/>
    <property type="match status" value="1"/>
</dbReference>
<dbReference type="SMART" id="SM00654">
    <property type="entry name" value="eIF6"/>
    <property type="match status" value="1"/>
</dbReference>
<dbReference type="GO" id="GO:0003743">
    <property type="term" value="F:translation initiation factor activity"/>
    <property type="evidence" value="ECO:0007669"/>
    <property type="project" value="UniProtKB-KW"/>
</dbReference>
<comment type="subunit">
    <text evidence="3">Monomer. Associates with the 60S ribosomal subunit.</text>
</comment>
<keyword evidence="3" id="KW-0963">Cytoplasm</keyword>
<protein>
    <recommendedName>
        <fullName evidence="3">Eukaryotic translation initiation factor 6</fullName>
        <shortName evidence="3">eIF-6</shortName>
    </recommendedName>
</protein>
<dbReference type="Gene3D" id="3.75.10.10">
    <property type="entry name" value="L-arginine/glycine Amidinotransferase, Chain A"/>
    <property type="match status" value="1"/>
</dbReference>
<dbReference type="Proteomes" id="UP001412067">
    <property type="component" value="Unassembled WGS sequence"/>
</dbReference>
<dbReference type="InterPro" id="IPR002769">
    <property type="entry name" value="eIF6"/>
</dbReference>
<accession>A0ABR2LVG4</accession>
<evidence type="ECO:0000256" key="2">
    <source>
        <dbReference type="ARBA" id="ARBA00022917"/>
    </source>
</evidence>
<dbReference type="HAMAP" id="MF_00032">
    <property type="entry name" value="eIF_6"/>
    <property type="match status" value="1"/>
</dbReference>
<gene>
    <name evidence="4" type="primary">EIF6-2</name>
    <name evidence="3" type="synonym">EIF6</name>
    <name evidence="4" type="ORF">KSP40_PGU006356</name>
</gene>
<keyword evidence="3" id="KW-0690">Ribosome biogenesis</keyword>
<comment type="caution">
    <text evidence="4">The sequence shown here is derived from an EMBL/GenBank/DDBJ whole genome shotgun (WGS) entry which is preliminary data.</text>
</comment>
<comment type="subcellular location">
    <subcellularLocation>
        <location evidence="3">Cytoplasm</location>
    </subcellularLocation>
    <subcellularLocation>
        <location evidence="3">Nucleus</location>
        <location evidence="3">Nucleolus</location>
    </subcellularLocation>
    <text evidence="3">Shuttles between cytoplasm and nucleus/nucleolus.</text>
</comment>
<sequence length="252" mass="27718">MATRHIFENCCDIGGFSKLTNTYCLVTTAGSENFYSVFKDELGDAIPVVKASIARGSPIIGCLCVGNKKGLLLPHTTTDHEVQHLRNNLPDQVVVRRIEEKFAVFGSCITCNDYFALTHPDLDWETEEHIVDVLGVEVFRYAVNDDVLVGNYCSFTNKGGLVPPDTSIEELHELSMLLQVPFVAGTVNDGSYCISSGMIVNDWTAFCGSDTTDAELSVIESVFKPNKAQPSMIVDKMRNLLIDSCTTNSDQF</sequence>